<dbReference type="EMBL" id="CP002551">
    <property type="protein sequence ID" value="ADZ08328.1"/>
    <property type="molecule type" value="Genomic_DNA"/>
</dbReference>
<dbReference type="SUPFAM" id="SSF52218">
    <property type="entry name" value="Flavoproteins"/>
    <property type="match status" value="1"/>
</dbReference>
<dbReference type="PANTHER" id="PTHR43278">
    <property type="entry name" value="NAD(P)H-DEPENDENT FMN-CONTAINING OXIDOREDUCTASE YWQN-RELATED"/>
    <property type="match status" value="1"/>
</dbReference>
<dbReference type="Proteomes" id="UP000007490">
    <property type="component" value="Chromosome"/>
</dbReference>
<proteinExistence type="inferred from homology"/>
<feature type="domain" description="NADPH-dependent FMN reductase-like" evidence="6">
    <location>
        <begin position="1"/>
        <end position="156"/>
    </location>
</feature>
<evidence type="ECO:0000259" key="6">
    <source>
        <dbReference type="Pfam" id="PF03358"/>
    </source>
</evidence>
<protein>
    <submittedName>
        <fullName evidence="7">NADPH-dependent FMN reductase</fullName>
    </submittedName>
</protein>
<evidence type="ECO:0000256" key="1">
    <source>
        <dbReference type="ARBA" id="ARBA00001917"/>
    </source>
</evidence>
<reference evidence="8" key="1">
    <citation type="submission" date="2011-02" db="EMBL/GenBank/DDBJ databases">
        <title>Complete sequence of Methanobacterium sp. AL-21.</title>
        <authorList>
            <consortium name="US DOE Joint Genome Institute"/>
            <person name="Lucas S."/>
            <person name="Copeland A."/>
            <person name="Lapidus A."/>
            <person name="Cheng J.-F."/>
            <person name="Goodwin L."/>
            <person name="Pitluck S."/>
            <person name="Chertkov O."/>
            <person name="Detter J.C."/>
            <person name="Han C."/>
            <person name="Tapia R."/>
            <person name="Land M."/>
            <person name="Hauser L."/>
            <person name="Kyrpides N."/>
            <person name="Ivanova N."/>
            <person name="Mikhailova N."/>
            <person name="Pagani I."/>
            <person name="Cadillo-Quiroz H."/>
            <person name="Imachi H."/>
            <person name="Zinder S."/>
            <person name="Liu W."/>
            <person name="Woyke T."/>
        </authorList>
    </citation>
    <scope>NUCLEOTIDE SEQUENCE [LARGE SCALE GENOMIC DNA]</scope>
    <source>
        <strain evidence="8">AL-21</strain>
    </source>
</reference>
<keyword evidence="8" id="KW-1185">Reference proteome</keyword>
<dbReference type="AlphaFoldDB" id="F0T799"/>
<keyword evidence="4" id="KW-0288">FMN</keyword>
<comment type="cofactor">
    <cofactor evidence="1">
        <name>FMN</name>
        <dbReference type="ChEBI" id="CHEBI:58210"/>
    </cofactor>
</comment>
<dbReference type="RefSeq" id="WP_013643679.1">
    <property type="nucleotide sequence ID" value="NC_015216.1"/>
</dbReference>
<dbReference type="GeneID" id="10276498"/>
<dbReference type="eggNOG" id="arCOG02573">
    <property type="taxonomic scope" value="Archaea"/>
</dbReference>
<dbReference type="HOGENOM" id="CLU_050993_3_0_2"/>
<dbReference type="GO" id="GO:0016491">
    <property type="term" value="F:oxidoreductase activity"/>
    <property type="evidence" value="ECO:0007669"/>
    <property type="project" value="InterPro"/>
</dbReference>
<evidence type="ECO:0000256" key="5">
    <source>
        <dbReference type="ARBA" id="ARBA00038292"/>
    </source>
</evidence>
<dbReference type="STRING" id="877455.Metbo_0075"/>
<evidence type="ECO:0000256" key="2">
    <source>
        <dbReference type="ARBA" id="ARBA00001966"/>
    </source>
</evidence>
<dbReference type="InterPro" id="IPR005025">
    <property type="entry name" value="FMN_Rdtase-like_dom"/>
</dbReference>
<comment type="similarity">
    <text evidence="5">Belongs to the SsuE family. Isf subfamily.</text>
</comment>
<organism evidence="7 8">
    <name type="scientific">Methanobacterium lacus (strain AL-21)</name>
    <dbReference type="NCBI Taxonomy" id="877455"/>
    <lineage>
        <taxon>Archaea</taxon>
        <taxon>Methanobacteriati</taxon>
        <taxon>Methanobacteriota</taxon>
        <taxon>Methanomada group</taxon>
        <taxon>Methanobacteria</taxon>
        <taxon>Methanobacteriales</taxon>
        <taxon>Methanobacteriaceae</taxon>
        <taxon>Methanobacterium</taxon>
    </lineage>
</organism>
<sequence length="197" mass="21975">MKVLGICGSPRKQATHHVLNEALQMLDEKGFETEFYSLRGKNISPCRHCDYCMKHKECVVDDDMQDIYPLITEAEGIIMATPVYNGGLSAQLKAVMDRCRALGARDFDFLRYKVGMAIAVGGDRIGGQELAIQQIMTFFILTGAIPVSGGAYGANMGANFWSKDTLEGVKQDEEGFKSLRKTVKRFSNFIENFEIKK</sequence>
<evidence type="ECO:0000256" key="3">
    <source>
        <dbReference type="ARBA" id="ARBA00022630"/>
    </source>
</evidence>
<evidence type="ECO:0000313" key="7">
    <source>
        <dbReference type="EMBL" id="ADZ08328.1"/>
    </source>
</evidence>
<comment type="cofactor">
    <cofactor evidence="2">
        <name>[4Fe-4S] cluster</name>
        <dbReference type="ChEBI" id="CHEBI:49883"/>
    </cofactor>
</comment>
<dbReference type="Pfam" id="PF03358">
    <property type="entry name" value="FMN_red"/>
    <property type="match status" value="1"/>
</dbReference>
<dbReference type="InterPro" id="IPR029039">
    <property type="entry name" value="Flavoprotein-like_sf"/>
</dbReference>
<evidence type="ECO:0000313" key="8">
    <source>
        <dbReference type="Proteomes" id="UP000007490"/>
    </source>
</evidence>
<accession>F0T799</accession>
<dbReference type="OrthoDB" id="9059at2157"/>
<dbReference type="KEGG" id="mel:Metbo_0075"/>
<dbReference type="InterPro" id="IPR051796">
    <property type="entry name" value="ISF_SsuE-like"/>
</dbReference>
<name>F0T799_METLA</name>
<dbReference type="PANTHER" id="PTHR43278:SF3">
    <property type="entry name" value="IRON-SULFUR FLAVOPROTEIN MJ0731"/>
    <property type="match status" value="1"/>
</dbReference>
<keyword evidence="3" id="KW-0285">Flavoprotein</keyword>
<gene>
    <name evidence="7" type="ordered locus">Metbo_0075</name>
</gene>
<reference evidence="7 8" key="2">
    <citation type="journal article" date="2014" name="Int. J. Syst. Evol. Microbiol.">
        <title>Methanobacterium paludis sp. nov. and a novel strain of Methanobacterium lacus isolated from northern peatlands.</title>
        <authorList>
            <person name="Cadillo-Quiroz H."/>
            <person name="Brauer S.L."/>
            <person name="Goodson N."/>
            <person name="Yavitt J.B."/>
            <person name="Zinder S.H."/>
        </authorList>
    </citation>
    <scope>NUCLEOTIDE SEQUENCE [LARGE SCALE GENOMIC DNA]</scope>
    <source>
        <strain evidence="7 8">AL-21</strain>
    </source>
</reference>
<evidence type="ECO:0000256" key="4">
    <source>
        <dbReference type="ARBA" id="ARBA00022643"/>
    </source>
</evidence>
<dbReference type="Gene3D" id="3.40.50.360">
    <property type="match status" value="1"/>
</dbReference>